<dbReference type="Proteomes" id="UP000504632">
    <property type="component" value="Chromosome 10"/>
</dbReference>
<gene>
    <name evidence="7" type="primary">dpp10</name>
</gene>
<dbReference type="GO" id="GO:0008236">
    <property type="term" value="F:serine-type peptidase activity"/>
    <property type="evidence" value="ECO:0007669"/>
    <property type="project" value="InterPro"/>
</dbReference>
<evidence type="ECO:0000256" key="2">
    <source>
        <dbReference type="ARBA" id="ARBA00023180"/>
    </source>
</evidence>
<evidence type="ECO:0000256" key="3">
    <source>
        <dbReference type="SAM" id="Phobius"/>
    </source>
</evidence>
<dbReference type="GO" id="GO:1901379">
    <property type="term" value="P:regulation of potassium ion transmembrane transport"/>
    <property type="evidence" value="ECO:0007669"/>
    <property type="project" value="TreeGrafter"/>
</dbReference>
<evidence type="ECO:0000259" key="5">
    <source>
        <dbReference type="Pfam" id="PF00930"/>
    </source>
</evidence>
<proteinExistence type="predicted"/>
<dbReference type="RefSeq" id="XP_030642290.1">
    <property type="nucleotide sequence ID" value="XM_030786430.1"/>
</dbReference>
<dbReference type="InterPro" id="IPR001375">
    <property type="entry name" value="Peptidase_S9_cat"/>
</dbReference>
<dbReference type="AlphaFoldDB" id="A0A6J2WAA4"/>
<dbReference type="InParanoid" id="A0A6J2WAA4"/>
<keyword evidence="6" id="KW-1185">Reference proteome</keyword>
<feature type="domain" description="Peptidase S9 prolyl oligopeptidase catalytic" evidence="4">
    <location>
        <begin position="581"/>
        <end position="781"/>
    </location>
</feature>
<feature type="domain" description="Dipeptidylpeptidase IV N-terminal" evidence="5">
    <location>
        <begin position="133"/>
        <end position="499"/>
    </location>
</feature>
<dbReference type="Gene3D" id="3.40.50.1820">
    <property type="entry name" value="alpha/beta hydrolase"/>
    <property type="match status" value="1"/>
</dbReference>
<dbReference type="Pfam" id="PF00326">
    <property type="entry name" value="Peptidase_S9"/>
    <property type="match status" value="1"/>
</dbReference>
<dbReference type="InterPro" id="IPR002469">
    <property type="entry name" value="Peptidase_S9B_N"/>
</dbReference>
<dbReference type="GO" id="GO:0015459">
    <property type="term" value="F:potassium channel regulator activity"/>
    <property type="evidence" value="ECO:0007669"/>
    <property type="project" value="TreeGrafter"/>
</dbReference>
<sequence>MNQTATVSHQVKCQPSKTIKDLGGVSPPQRNWKGIAIALLVILVVCSLITMSVILLTPADTQVGSDTKLTIEDLFKSDFFIHDPEARWINDSEVIYKNHNGHVIKFNILTNETVIVLMNSTFVAFKATKYSISPDMKYVLFAYDVKQVYRHSFTASYIIYNIFTREVWELDPPEVLNSRLQHAAWGVQGQQLVYIFENNIYYQSDVKSNSLRLTSSGKEGVIFNGIADWLYEEEILQSHVAHWWSPDGERLAFLVLNDSLVPNMALPSFTGATYPKGKQYPYPKAGQPNPEVKLFVVNLYGPTHTLELTPPDDVRFREHYVVMVKWISKTKTAVRWLNRAQNMSVLTVCDTTTGACIKRHEETSEIWLSKQNQKPFFSSDGSRFFLTVPVKQGGRGEFHHIAMFTTQTRSNQNEVRHLTSGNWEVTEIVGYDENTQNIYFLSTDGSPRRRQLFRVSTVGLFPPQCLTCELNKAHCTFFSADMSPNNQHIILHCKGPGAPTVIVHTLNTTNYFILENNSLLKAALRYKRIQQTEFRTIQMDHFELPLKISYPPDFSESRHYGLLLMVDSAPGGQSVNDKYYVDWDSVLVSSDNVIVARLDGRGSGFQGQRILQKIHKRLGTLEEQDQLAALEYMLQFPYIDRTRIGVFGRGYGGYVTLLLVKSPGSLFKCAVAMSPVTDWKLYASAFSERYLGLPLRDDSRYQVSSVLENAQGFREQMLMLVHGTADANVHFQHSAELIRNLVSVGANYTMQIYPDEGHFLSEQSKQHLCASLTSYFRECLREDLLPLPEEEEEEEE</sequence>
<keyword evidence="2" id="KW-0325">Glycoprotein</keyword>
<protein>
    <submittedName>
        <fullName evidence="7">Inactive dipeptidyl peptidase 10</fullName>
    </submittedName>
</protein>
<dbReference type="OrthoDB" id="16520at2759"/>
<dbReference type="Gene3D" id="2.140.10.30">
    <property type="entry name" value="Dipeptidylpeptidase IV, N-terminal domain"/>
    <property type="match status" value="1"/>
</dbReference>
<evidence type="ECO:0000313" key="6">
    <source>
        <dbReference type="Proteomes" id="UP000504632"/>
    </source>
</evidence>
<dbReference type="PANTHER" id="PTHR11731:SF21">
    <property type="entry name" value="INACTIVE DIPEPTIDYL PEPTIDASE 10"/>
    <property type="match status" value="1"/>
</dbReference>
<dbReference type="InterPro" id="IPR029058">
    <property type="entry name" value="AB_hydrolase_fold"/>
</dbReference>
<keyword evidence="3" id="KW-0472">Membrane</keyword>
<keyword evidence="3" id="KW-1133">Transmembrane helix</keyword>
<evidence type="ECO:0000256" key="1">
    <source>
        <dbReference type="ARBA" id="ARBA00004401"/>
    </source>
</evidence>
<dbReference type="Pfam" id="PF00930">
    <property type="entry name" value="DPPIV_N"/>
    <property type="match status" value="1"/>
</dbReference>
<dbReference type="SUPFAM" id="SSF82171">
    <property type="entry name" value="DPP6 N-terminal domain-like"/>
    <property type="match status" value="1"/>
</dbReference>
<dbReference type="SUPFAM" id="SSF53474">
    <property type="entry name" value="alpha/beta-Hydrolases"/>
    <property type="match status" value="1"/>
</dbReference>
<dbReference type="PANTHER" id="PTHR11731">
    <property type="entry name" value="PROTEASE FAMILY S9B,C DIPEPTIDYL-PEPTIDASE IV-RELATED"/>
    <property type="match status" value="1"/>
</dbReference>
<name>A0A6J2WAA4_CHACN</name>
<feature type="transmembrane region" description="Helical" evidence="3">
    <location>
        <begin position="35"/>
        <end position="56"/>
    </location>
</feature>
<dbReference type="CTD" id="57628"/>
<reference evidence="7" key="1">
    <citation type="submission" date="2025-08" db="UniProtKB">
        <authorList>
            <consortium name="RefSeq"/>
        </authorList>
    </citation>
    <scope>IDENTIFICATION</scope>
</reference>
<evidence type="ECO:0000259" key="4">
    <source>
        <dbReference type="Pfam" id="PF00326"/>
    </source>
</evidence>
<evidence type="ECO:0000313" key="7">
    <source>
        <dbReference type="RefSeq" id="XP_030642290.1"/>
    </source>
</evidence>
<dbReference type="GO" id="GO:0006508">
    <property type="term" value="P:proteolysis"/>
    <property type="evidence" value="ECO:0007669"/>
    <property type="project" value="InterPro"/>
</dbReference>
<keyword evidence="3" id="KW-0812">Transmembrane</keyword>
<accession>A0A6J2WAA4</accession>
<dbReference type="GeneID" id="115822536"/>
<organism evidence="6 7">
    <name type="scientific">Chanos chanos</name>
    <name type="common">Milkfish</name>
    <name type="synonym">Mugil chanos</name>
    <dbReference type="NCBI Taxonomy" id="29144"/>
    <lineage>
        <taxon>Eukaryota</taxon>
        <taxon>Metazoa</taxon>
        <taxon>Chordata</taxon>
        <taxon>Craniata</taxon>
        <taxon>Vertebrata</taxon>
        <taxon>Euteleostomi</taxon>
        <taxon>Actinopterygii</taxon>
        <taxon>Neopterygii</taxon>
        <taxon>Teleostei</taxon>
        <taxon>Ostariophysi</taxon>
        <taxon>Gonorynchiformes</taxon>
        <taxon>Chanidae</taxon>
        <taxon>Chanos</taxon>
    </lineage>
</organism>
<comment type="subcellular location">
    <subcellularLocation>
        <location evidence="1">Cell membrane</location>
        <topology evidence="1">Single-pass type II membrane protein</topology>
    </subcellularLocation>
</comment>
<dbReference type="FunFam" id="3.40.50.1820:FF:000003">
    <property type="entry name" value="Dipeptidyl peptidase 4"/>
    <property type="match status" value="1"/>
</dbReference>
<dbReference type="GO" id="GO:0008076">
    <property type="term" value="C:voltage-gated potassium channel complex"/>
    <property type="evidence" value="ECO:0007669"/>
    <property type="project" value="TreeGrafter"/>
</dbReference>
<dbReference type="InterPro" id="IPR050278">
    <property type="entry name" value="Serine_Prot_S9B/DPPIV"/>
</dbReference>